<dbReference type="GO" id="GO:0031380">
    <property type="term" value="C:nuclear RNA-directed RNA polymerase complex"/>
    <property type="evidence" value="ECO:0007669"/>
    <property type="project" value="TreeGrafter"/>
</dbReference>
<dbReference type="InterPro" id="IPR007855">
    <property type="entry name" value="RDRP"/>
</dbReference>
<dbReference type="EMBL" id="KL142367">
    <property type="protein sequence ID" value="KDR85760.1"/>
    <property type="molecule type" value="Genomic_DNA"/>
</dbReference>
<keyword evidence="1" id="KW-0694">RNA-binding</keyword>
<gene>
    <name evidence="3" type="ORF">GALMADRAFT_53536</name>
</gene>
<keyword evidence="4" id="KW-1185">Reference proteome</keyword>
<dbReference type="Pfam" id="PF05183">
    <property type="entry name" value="RdRP"/>
    <property type="match status" value="1"/>
</dbReference>
<dbReference type="OrthoDB" id="10055769at2759"/>
<dbReference type="EC" id="2.7.7.48" evidence="1"/>
<dbReference type="Proteomes" id="UP000027222">
    <property type="component" value="Unassembled WGS sequence"/>
</dbReference>
<evidence type="ECO:0000259" key="2">
    <source>
        <dbReference type="Pfam" id="PF05183"/>
    </source>
</evidence>
<dbReference type="AlphaFoldDB" id="A0A067TRA2"/>
<name>A0A067TRA2_GALM3</name>
<dbReference type="InterPro" id="IPR057596">
    <property type="entry name" value="RDRP_core"/>
</dbReference>
<comment type="catalytic activity">
    <reaction evidence="1">
        <text>RNA(n) + a ribonucleoside 5'-triphosphate = RNA(n+1) + diphosphate</text>
        <dbReference type="Rhea" id="RHEA:21248"/>
        <dbReference type="Rhea" id="RHEA-COMP:14527"/>
        <dbReference type="Rhea" id="RHEA-COMP:17342"/>
        <dbReference type="ChEBI" id="CHEBI:33019"/>
        <dbReference type="ChEBI" id="CHEBI:61557"/>
        <dbReference type="ChEBI" id="CHEBI:140395"/>
        <dbReference type="EC" id="2.7.7.48"/>
    </reaction>
</comment>
<dbReference type="PANTHER" id="PTHR23079:SF14">
    <property type="entry name" value="RNA-DEPENDENT RNA POLYMERASE"/>
    <property type="match status" value="1"/>
</dbReference>
<evidence type="ECO:0000256" key="1">
    <source>
        <dbReference type="RuleBase" id="RU363098"/>
    </source>
</evidence>
<proteinExistence type="inferred from homology"/>
<sequence>MDNNQIEWGTQFELARGVSTGAWSWADVREHVHELKGPNADSAFKVQRVMRGRAVGSVQPANLYLWKELDREQSAIKENRSRGLGLMGEWEGAPNWYGGQIQQLARLVKDGGSYKLTLEPMEKRRSHRFARFYGSRRFLQLRIPEEILKKENSRVKSFLTKKFILCGRTFVPFHSKEHGLYMVETNDNWGRSSQDWCGDQFRLSFNQFVNWHNPLEKAKNYGQVLSKYATRFALGLSNSVPALEFDENNIIFIDDITASDWPVGKQNPPANKLMTDGCGFLNHAALHRIVKYLGYESLPAGVQGRIDGSKGFWILHPSDDSSSPKIWIRNSQNKIKNASFDRAHKIFDLLGPSRPSPAIALTQQSIINVFANGIPSTTLIRLMEEGLEDEVSPLLDWNRPNAMVFLWDAVNKAGNVSSARSQRLATSLNRVLGLKGRDWGREDDADPDNIDPEVIGDGAPTYTGRNKYSGGPLGLHEFAMELIQAGFHPETNKTLNDKIGWVIKKVISTSVEKYRIPIQESLGAYVVPDPLGVLKEGEIYFRFSRPRKDPKTEMLIHVLEGDVVVGRYPIRLPSDMQKVRAVDRRELDRWPDVIIVSTQGLRSLANELSDGGLIVTWDANIVQFFDSKPLTEAPLDLIESNFESSGKVETVEKFCARTETLPPKETSEAFLEHLIANLNESQVGLYSMMHENASVAYGYDHPHSVRLAYIFATLLDSSKTGHRLKAGILASDLKRFGKPSTQAIASSSSQDVRIALPTSKDILGLLKAAATKKGDELISRHKAKELADLDDDTKDMDLLRPYDRAIALGLQAYEQHKITAFTDELSIIRKHVDAAFSLFQAACGNYRSKKNQETPSKGGKSSRVKSDQEDLMLACAQAYASPLEGIFLTHDLEQVKASYAYQLCRSSESFAFTVAFQELCHIKAVASGDLAATLRAFDEARSISRSHLKALKCCDEDLRA</sequence>
<protein>
    <recommendedName>
        <fullName evidence="1">RNA-dependent RNA polymerase</fullName>
        <ecNumber evidence="1">2.7.7.48</ecNumber>
    </recommendedName>
</protein>
<keyword evidence="1" id="KW-0696">RNA-directed RNA polymerase</keyword>
<evidence type="ECO:0000313" key="3">
    <source>
        <dbReference type="EMBL" id="KDR85760.1"/>
    </source>
</evidence>
<keyword evidence="1" id="KW-0808">Transferase</keyword>
<comment type="similarity">
    <text evidence="1">Belongs to the RdRP family.</text>
</comment>
<dbReference type="STRING" id="685588.A0A067TRA2"/>
<reference evidence="4" key="1">
    <citation type="journal article" date="2014" name="Proc. Natl. Acad. Sci. U.S.A.">
        <title>Extensive sampling of basidiomycete genomes demonstrates inadequacy of the white-rot/brown-rot paradigm for wood decay fungi.</title>
        <authorList>
            <person name="Riley R."/>
            <person name="Salamov A.A."/>
            <person name="Brown D.W."/>
            <person name="Nagy L.G."/>
            <person name="Floudas D."/>
            <person name="Held B.W."/>
            <person name="Levasseur A."/>
            <person name="Lombard V."/>
            <person name="Morin E."/>
            <person name="Otillar R."/>
            <person name="Lindquist E.A."/>
            <person name="Sun H."/>
            <person name="LaButti K.M."/>
            <person name="Schmutz J."/>
            <person name="Jabbour D."/>
            <person name="Luo H."/>
            <person name="Baker S.E."/>
            <person name="Pisabarro A.G."/>
            <person name="Walton J.D."/>
            <person name="Blanchette R.A."/>
            <person name="Henrissat B."/>
            <person name="Martin F."/>
            <person name="Cullen D."/>
            <person name="Hibbett D.S."/>
            <person name="Grigoriev I.V."/>
        </authorList>
    </citation>
    <scope>NUCLEOTIDE SEQUENCE [LARGE SCALE GENOMIC DNA]</scope>
    <source>
        <strain evidence="4">CBS 339.88</strain>
    </source>
</reference>
<dbReference type="GO" id="GO:0003968">
    <property type="term" value="F:RNA-directed RNA polymerase activity"/>
    <property type="evidence" value="ECO:0007669"/>
    <property type="project" value="UniProtKB-KW"/>
</dbReference>
<dbReference type="GO" id="GO:0030422">
    <property type="term" value="P:siRNA processing"/>
    <property type="evidence" value="ECO:0007669"/>
    <property type="project" value="TreeGrafter"/>
</dbReference>
<evidence type="ECO:0000313" key="4">
    <source>
        <dbReference type="Proteomes" id="UP000027222"/>
    </source>
</evidence>
<dbReference type="GO" id="GO:0003723">
    <property type="term" value="F:RNA binding"/>
    <property type="evidence" value="ECO:0007669"/>
    <property type="project" value="UniProtKB-KW"/>
</dbReference>
<keyword evidence="1" id="KW-0548">Nucleotidyltransferase</keyword>
<accession>A0A067TRA2</accession>
<organism evidence="3 4">
    <name type="scientific">Galerina marginata (strain CBS 339.88)</name>
    <dbReference type="NCBI Taxonomy" id="685588"/>
    <lineage>
        <taxon>Eukaryota</taxon>
        <taxon>Fungi</taxon>
        <taxon>Dikarya</taxon>
        <taxon>Basidiomycota</taxon>
        <taxon>Agaricomycotina</taxon>
        <taxon>Agaricomycetes</taxon>
        <taxon>Agaricomycetidae</taxon>
        <taxon>Agaricales</taxon>
        <taxon>Agaricineae</taxon>
        <taxon>Strophariaceae</taxon>
        <taxon>Galerina</taxon>
    </lineage>
</organism>
<dbReference type="PANTHER" id="PTHR23079">
    <property type="entry name" value="RNA-DEPENDENT RNA POLYMERASE"/>
    <property type="match status" value="1"/>
</dbReference>
<feature type="domain" description="RDRP core" evidence="2">
    <location>
        <begin position="115"/>
        <end position="767"/>
    </location>
</feature>
<dbReference type="HOGENOM" id="CLU_003387_0_0_1"/>